<dbReference type="CDD" id="cd07185">
    <property type="entry name" value="OmpA_C-like"/>
    <property type="match status" value="1"/>
</dbReference>
<evidence type="ECO:0000256" key="5">
    <source>
        <dbReference type="SAM" id="MobiDB-lite"/>
    </source>
</evidence>
<dbReference type="InterPro" id="IPR036737">
    <property type="entry name" value="OmpA-like_sf"/>
</dbReference>
<feature type="domain" description="OmpA-like" evidence="6">
    <location>
        <begin position="164"/>
        <end position="281"/>
    </location>
</feature>
<dbReference type="PROSITE" id="PS51123">
    <property type="entry name" value="OMPA_2"/>
    <property type="match status" value="1"/>
</dbReference>
<feature type="compositionally biased region" description="Low complexity" evidence="5">
    <location>
        <begin position="127"/>
        <end position="137"/>
    </location>
</feature>
<feature type="compositionally biased region" description="Basic and acidic residues" evidence="5">
    <location>
        <begin position="111"/>
        <end position="126"/>
    </location>
</feature>
<dbReference type="PROSITE" id="PS01068">
    <property type="entry name" value="OMPA_1"/>
    <property type="match status" value="1"/>
</dbReference>
<evidence type="ECO:0000256" key="4">
    <source>
        <dbReference type="PROSITE-ProRule" id="PRU00473"/>
    </source>
</evidence>
<evidence type="ECO:0000256" key="3">
    <source>
        <dbReference type="ARBA" id="ARBA00023237"/>
    </source>
</evidence>
<dbReference type="PANTHER" id="PTHR30329">
    <property type="entry name" value="STATOR ELEMENT OF FLAGELLAR MOTOR COMPLEX"/>
    <property type="match status" value="1"/>
</dbReference>
<dbReference type="InterPro" id="IPR050330">
    <property type="entry name" value="Bact_OuterMem_StrucFunc"/>
</dbReference>
<sequence length="281" mass="30520">MVTGLVCSSLVIASCATGPSSPQGAAEVRNKLTALQNDPTLADRARIEIREADAAVRIAEQPLPNAETALGEHRVYMADRKVAIAEAKAVTRYTEDQRAWLSEERDEARLRARTREADNARDEASRARSAADAAQSSEKEAAAAAALQASEYQRQIDALKAEVTDRGVVLTLGDVLFSTGSAELRGGANSDLNKLVSFLNQYPKRRVQIEGHTDNVGSVEYNHGLSQRRADSVRYYLIEQGLSSQRLSAAGMGMDRPVASNDTGTGRQQNRRVEIIVEKPL</sequence>
<protein>
    <submittedName>
        <fullName evidence="7">OmpA family protein</fullName>
    </submittedName>
</protein>
<evidence type="ECO:0000313" key="8">
    <source>
        <dbReference type="Proteomes" id="UP000787472"/>
    </source>
</evidence>
<dbReference type="EMBL" id="JAAONZ010000001">
    <property type="protein sequence ID" value="NHO63962.1"/>
    <property type="molecule type" value="Genomic_DNA"/>
</dbReference>
<evidence type="ECO:0000313" key="7">
    <source>
        <dbReference type="EMBL" id="NHO63962.1"/>
    </source>
</evidence>
<proteinExistence type="predicted"/>
<dbReference type="Gene3D" id="3.30.1330.60">
    <property type="entry name" value="OmpA-like domain"/>
    <property type="match status" value="1"/>
</dbReference>
<keyword evidence="8" id="KW-1185">Reference proteome</keyword>
<dbReference type="PRINTS" id="PR01023">
    <property type="entry name" value="NAFLGMOTY"/>
</dbReference>
<dbReference type="PANTHER" id="PTHR30329:SF21">
    <property type="entry name" value="LIPOPROTEIN YIAD-RELATED"/>
    <property type="match status" value="1"/>
</dbReference>
<comment type="subcellular location">
    <subcellularLocation>
        <location evidence="1">Cell outer membrane</location>
    </subcellularLocation>
</comment>
<gene>
    <name evidence="7" type="ORF">G8770_00175</name>
</gene>
<dbReference type="InterPro" id="IPR006665">
    <property type="entry name" value="OmpA-like"/>
</dbReference>
<organism evidence="7 8">
    <name type="scientific">Pseudomaricurvus hydrocarbonicus</name>
    <dbReference type="NCBI Taxonomy" id="1470433"/>
    <lineage>
        <taxon>Bacteria</taxon>
        <taxon>Pseudomonadati</taxon>
        <taxon>Pseudomonadota</taxon>
        <taxon>Gammaproteobacteria</taxon>
        <taxon>Cellvibrionales</taxon>
        <taxon>Cellvibrionaceae</taxon>
        <taxon>Pseudomaricurvus</taxon>
    </lineage>
</organism>
<keyword evidence="2 4" id="KW-0472">Membrane</keyword>
<evidence type="ECO:0000259" key="6">
    <source>
        <dbReference type="PROSITE" id="PS51123"/>
    </source>
</evidence>
<keyword evidence="3" id="KW-0998">Cell outer membrane</keyword>
<reference evidence="7" key="1">
    <citation type="submission" date="2020-03" db="EMBL/GenBank/DDBJ databases">
        <authorList>
            <person name="Guo F."/>
        </authorList>
    </citation>
    <scope>NUCLEOTIDE SEQUENCE</scope>
    <source>
        <strain evidence="7">JCM 30134</strain>
    </source>
</reference>
<evidence type="ECO:0000256" key="2">
    <source>
        <dbReference type="ARBA" id="ARBA00023136"/>
    </source>
</evidence>
<dbReference type="InterPro" id="IPR006690">
    <property type="entry name" value="OMPA-like_CS"/>
</dbReference>
<dbReference type="AlphaFoldDB" id="A0A9E5JXN8"/>
<name>A0A9E5JXN8_9GAMM</name>
<dbReference type="SUPFAM" id="SSF103088">
    <property type="entry name" value="OmpA-like"/>
    <property type="match status" value="1"/>
</dbReference>
<feature type="region of interest" description="Disordered" evidence="5">
    <location>
        <begin position="111"/>
        <end position="137"/>
    </location>
</feature>
<dbReference type="Pfam" id="PF00691">
    <property type="entry name" value="OmpA"/>
    <property type="match status" value="1"/>
</dbReference>
<evidence type="ECO:0000256" key="1">
    <source>
        <dbReference type="ARBA" id="ARBA00004442"/>
    </source>
</evidence>
<dbReference type="InterPro" id="IPR006664">
    <property type="entry name" value="OMP_bac"/>
</dbReference>
<accession>A0A9E5JXN8</accession>
<comment type="caution">
    <text evidence="7">The sequence shown here is derived from an EMBL/GenBank/DDBJ whole genome shotgun (WGS) entry which is preliminary data.</text>
</comment>
<dbReference type="Proteomes" id="UP000787472">
    <property type="component" value="Unassembled WGS sequence"/>
</dbReference>
<dbReference type="GO" id="GO:0009279">
    <property type="term" value="C:cell outer membrane"/>
    <property type="evidence" value="ECO:0007669"/>
    <property type="project" value="UniProtKB-SubCell"/>
</dbReference>
<dbReference type="PRINTS" id="PR01021">
    <property type="entry name" value="OMPADOMAIN"/>
</dbReference>